<feature type="region of interest" description="Disordered" evidence="1">
    <location>
        <begin position="302"/>
        <end position="361"/>
    </location>
</feature>
<organism evidence="2 3">
    <name type="scientific">Microdochium bolleyi</name>
    <dbReference type="NCBI Taxonomy" id="196109"/>
    <lineage>
        <taxon>Eukaryota</taxon>
        <taxon>Fungi</taxon>
        <taxon>Dikarya</taxon>
        <taxon>Ascomycota</taxon>
        <taxon>Pezizomycotina</taxon>
        <taxon>Sordariomycetes</taxon>
        <taxon>Xylariomycetidae</taxon>
        <taxon>Xylariales</taxon>
        <taxon>Microdochiaceae</taxon>
        <taxon>Microdochium</taxon>
    </lineage>
</organism>
<accession>A0A136J7U9</accession>
<reference evidence="3" key="1">
    <citation type="submission" date="2016-02" db="EMBL/GenBank/DDBJ databases">
        <title>Draft genome sequence of Microdochium bolleyi, a fungal endophyte of beachgrass.</title>
        <authorList>
            <consortium name="DOE Joint Genome Institute"/>
            <person name="David A.S."/>
            <person name="May G."/>
            <person name="Haridas S."/>
            <person name="Lim J."/>
            <person name="Wang M."/>
            <person name="Labutti K."/>
            <person name="Lipzen A."/>
            <person name="Barry K."/>
            <person name="Grigoriev I.V."/>
        </authorList>
    </citation>
    <scope>NUCLEOTIDE SEQUENCE [LARGE SCALE GENOMIC DNA]</scope>
    <source>
        <strain evidence="3">J235TASD1</strain>
    </source>
</reference>
<evidence type="ECO:0000313" key="2">
    <source>
        <dbReference type="EMBL" id="KXJ93233.1"/>
    </source>
</evidence>
<dbReference type="Proteomes" id="UP000070501">
    <property type="component" value="Unassembled WGS sequence"/>
</dbReference>
<name>A0A136J7U9_9PEZI</name>
<dbReference type="InParanoid" id="A0A136J7U9"/>
<gene>
    <name evidence="2" type="ORF">Micbo1qcDRAFT_174322</name>
</gene>
<evidence type="ECO:0000256" key="1">
    <source>
        <dbReference type="SAM" id="MobiDB-lite"/>
    </source>
</evidence>
<keyword evidence="3" id="KW-1185">Reference proteome</keyword>
<sequence>MASGLTRKKTLWLLGRADEPTEVRSTTAIVKVLLSGAARQSDALYSCSQRAYAIDEEVLPEYRYNQETAGSQGTGPLTRPPPFFTQSEAGQITDAGLAEALRKDVRASPAVRKSRPFCSKSVGVKEGTLQWSAAQNMQRITGVWRVHRGGSQRGGAGLSCAVLMLQSGDFHTDSGCGGGEKETEGDLVSGATRQCESMLAGGEKLGGRTSKARTAATKSSLKLCAVAQRQRAAACGGGAQFGKLEIVVTFDAPKPVGALPWAGGGPGGQAGQPLDLSLCRGESGRLAGVEKQEFKYLRNRRAGAEGVRGDATLSPTPATPDFLPSQARAARAARAGTPRPQTDPAAGERTVLSMPPDISET</sequence>
<dbReference type="EMBL" id="KQ964248">
    <property type="protein sequence ID" value="KXJ93233.1"/>
    <property type="molecule type" value="Genomic_DNA"/>
</dbReference>
<dbReference type="AlphaFoldDB" id="A0A136J7U9"/>
<protein>
    <submittedName>
        <fullName evidence="2">Uncharacterized protein</fullName>
    </submittedName>
</protein>
<evidence type="ECO:0000313" key="3">
    <source>
        <dbReference type="Proteomes" id="UP000070501"/>
    </source>
</evidence>
<proteinExistence type="predicted"/>